<accession>A0AAW0FSX7</accession>
<comment type="caution">
    <text evidence="2">The sequence shown here is derived from an EMBL/GenBank/DDBJ whole genome shotgun (WGS) entry which is preliminary data.</text>
</comment>
<proteinExistence type="predicted"/>
<feature type="region of interest" description="Disordered" evidence="1">
    <location>
        <begin position="33"/>
        <end position="52"/>
    </location>
</feature>
<feature type="region of interest" description="Disordered" evidence="1">
    <location>
        <begin position="1"/>
        <end position="28"/>
    </location>
</feature>
<dbReference type="EMBL" id="JASBNA010000028">
    <property type="protein sequence ID" value="KAK7683921.1"/>
    <property type="molecule type" value="Genomic_DNA"/>
</dbReference>
<gene>
    <name evidence="2" type="ORF">QCA50_012892</name>
</gene>
<dbReference type="Proteomes" id="UP001385951">
    <property type="component" value="Unassembled WGS sequence"/>
</dbReference>
<organism evidence="2 3">
    <name type="scientific">Cerrena zonata</name>
    <dbReference type="NCBI Taxonomy" id="2478898"/>
    <lineage>
        <taxon>Eukaryota</taxon>
        <taxon>Fungi</taxon>
        <taxon>Dikarya</taxon>
        <taxon>Basidiomycota</taxon>
        <taxon>Agaricomycotina</taxon>
        <taxon>Agaricomycetes</taxon>
        <taxon>Polyporales</taxon>
        <taxon>Cerrenaceae</taxon>
        <taxon>Cerrena</taxon>
    </lineage>
</organism>
<feature type="compositionally biased region" description="Low complexity" evidence="1">
    <location>
        <begin position="107"/>
        <end position="116"/>
    </location>
</feature>
<feature type="region of interest" description="Disordered" evidence="1">
    <location>
        <begin position="107"/>
        <end position="143"/>
    </location>
</feature>
<evidence type="ECO:0000313" key="3">
    <source>
        <dbReference type="Proteomes" id="UP001385951"/>
    </source>
</evidence>
<protein>
    <submittedName>
        <fullName evidence="2">Uncharacterized protein</fullName>
    </submittedName>
</protein>
<keyword evidence="3" id="KW-1185">Reference proteome</keyword>
<reference evidence="2 3" key="1">
    <citation type="submission" date="2022-09" db="EMBL/GenBank/DDBJ databases">
        <authorList>
            <person name="Palmer J.M."/>
        </authorList>
    </citation>
    <scope>NUCLEOTIDE SEQUENCE [LARGE SCALE GENOMIC DNA]</scope>
    <source>
        <strain evidence="2 3">DSM 7382</strain>
    </source>
</reference>
<evidence type="ECO:0000256" key="1">
    <source>
        <dbReference type="SAM" id="MobiDB-lite"/>
    </source>
</evidence>
<sequence>MEMSLLQGYSSEEEDTSREERFGQLARNTLIGAPDVNIETGSEMIPGPTTMSKTTFSGRLLENLTNKADFEFQRRLDLKRKAQLTKNKKKRKKQKVSEDFDYADPWQSLASESISRSESEQEVEQDVEQEEDDAVEETDDQDYVLDTPKGVRSRIIWEEAIYIYREILMSTY</sequence>
<dbReference type="AlphaFoldDB" id="A0AAW0FSX7"/>
<evidence type="ECO:0000313" key="2">
    <source>
        <dbReference type="EMBL" id="KAK7683921.1"/>
    </source>
</evidence>
<name>A0AAW0FSX7_9APHY</name>
<feature type="compositionally biased region" description="Acidic residues" evidence="1">
    <location>
        <begin position="120"/>
        <end position="143"/>
    </location>
</feature>